<protein>
    <submittedName>
        <fullName evidence="4">Enoyl-CoA hydratase</fullName>
    </submittedName>
</protein>
<dbReference type="PROSITE" id="PS00166">
    <property type="entry name" value="ENOYL_COA_HYDRATASE"/>
    <property type="match status" value="1"/>
</dbReference>
<evidence type="ECO:0000256" key="2">
    <source>
        <dbReference type="ARBA" id="ARBA00023239"/>
    </source>
</evidence>
<organism evidence="4 5">
    <name type="scientific">Seohaeicola saemankumensis</name>
    <dbReference type="NCBI Taxonomy" id="481181"/>
    <lineage>
        <taxon>Bacteria</taxon>
        <taxon>Pseudomonadati</taxon>
        <taxon>Pseudomonadota</taxon>
        <taxon>Alphaproteobacteria</taxon>
        <taxon>Rhodobacterales</taxon>
        <taxon>Roseobacteraceae</taxon>
        <taxon>Seohaeicola</taxon>
    </lineage>
</organism>
<dbReference type="Gene3D" id="1.10.12.10">
    <property type="entry name" value="Lyase 2-enoyl-coa Hydratase, Chain A, domain 2"/>
    <property type="match status" value="1"/>
</dbReference>
<evidence type="ECO:0000313" key="4">
    <source>
        <dbReference type="EMBL" id="MFD1196244.1"/>
    </source>
</evidence>
<dbReference type="EMBL" id="JBHTKR010000006">
    <property type="protein sequence ID" value="MFD1196244.1"/>
    <property type="molecule type" value="Genomic_DNA"/>
</dbReference>
<name>A0ABW3TGD6_9RHOB</name>
<dbReference type="InterPro" id="IPR018376">
    <property type="entry name" value="Enoyl-CoA_hyd/isom_CS"/>
</dbReference>
<sequence>MSTLAEHAGGRLLLERKDGVARIILNAPDKLNAMNLAMWLALGDVCLALAADDSLRVVTIEGAGDRAFAVGADISEFGTTRNSAEAAATYNAAVSRAEEAIEAMPVPTIALIRGFCIGGGLEIAMRCDLRLARDDAQFAITPAKLSLGYGYDGIALLERRLGHATTADLLFSARRMKADEALAKGICDRVFPADRFTDEARAYVTTLAGNAPLSIRAVKAALVDLAKPQAARDPSQARALALACFDSADYQEGQAAFAEKRPPRFEGR</sequence>
<keyword evidence="2" id="KW-0456">Lyase</keyword>
<reference evidence="5" key="1">
    <citation type="journal article" date="2019" name="Int. J. Syst. Evol. Microbiol.">
        <title>The Global Catalogue of Microorganisms (GCM) 10K type strain sequencing project: providing services to taxonomists for standard genome sequencing and annotation.</title>
        <authorList>
            <consortium name="The Broad Institute Genomics Platform"/>
            <consortium name="The Broad Institute Genome Sequencing Center for Infectious Disease"/>
            <person name="Wu L."/>
            <person name="Ma J."/>
        </authorList>
    </citation>
    <scope>NUCLEOTIDE SEQUENCE [LARGE SCALE GENOMIC DNA]</scope>
    <source>
        <strain evidence="5">CCUG 55328</strain>
    </source>
</reference>
<dbReference type="Gene3D" id="3.90.226.10">
    <property type="entry name" value="2-enoyl-CoA Hydratase, Chain A, domain 1"/>
    <property type="match status" value="1"/>
</dbReference>
<dbReference type="PANTHER" id="PTHR11941:SF54">
    <property type="entry name" value="ENOYL-COA HYDRATASE, MITOCHONDRIAL"/>
    <property type="match status" value="1"/>
</dbReference>
<dbReference type="InterPro" id="IPR014748">
    <property type="entry name" value="Enoyl-CoA_hydra_C"/>
</dbReference>
<proteinExistence type="inferred from homology"/>
<gene>
    <name evidence="4" type="ORF">ACFQ3C_16360</name>
</gene>
<dbReference type="PANTHER" id="PTHR11941">
    <property type="entry name" value="ENOYL-COA HYDRATASE-RELATED"/>
    <property type="match status" value="1"/>
</dbReference>
<dbReference type="Pfam" id="PF00378">
    <property type="entry name" value="ECH_1"/>
    <property type="match status" value="1"/>
</dbReference>
<evidence type="ECO:0000256" key="1">
    <source>
        <dbReference type="ARBA" id="ARBA00005254"/>
    </source>
</evidence>
<dbReference type="RefSeq" id="WP_380794005.1">
    <property type="nucleotide sequence ID" value="NZ_JBHTKR010000006.1"/>
</dbReference>
<accession>A0ABW3TGD6</accession>
<dbReference type="InterPro" id="IPR001753">
    <property type="entry name" value="Enoyl-CoA_hydra/iso"/>
</dbReference>
<dbReference type="InterPro" id="IPR029045">
    <property type="entry name" value="ClpP/crotonase-like_dom_sf"/>
</dbReference>
<keyword evidence="5" id="KW-1185">Reference proteome</keyword>
<dbReference type="SUPFAM" id="SSF52096">
    <property type="entry name" value="ClpP/crotonase"/>
    <property type="match status" value="1"/>
</dbReference>
<dbReference type="Proteomes" id="UP001597151">
    <property type="component" value="Unassembled WGS sequence"/>
</dbReference>
<comment type="caution">
    <text evidence="4">The sequence shown here is derived from an EMBL/GenBank/DDBJ whole genome shotgun (WGS) entry which is preliminary data.</text>
</comment>
<dbReference type="CDD" id="cd06558">
    <property type="entry name" value="crotonase-like"/>
    <property type="match status" value="1"/>
</dbReference>
<evidence type="ECO:0000313" key="5">
    <source>
        <dbReference type="Proteomes" id="UP001597151"/>
    </source>
</evidence>
<evidence type="ECO:0000256" key="3">
    <source>
        <dbReference type="RuleBase" id="RU003707"/>
    </source>
</evidence>
<comment type="similarity">
    <text evidence="1 3">Belongs to the enoyl-CoA hydratase/isomerase family.</text>
</comment>
<dbReference type="NCBIfam" id="NF004781">
    <property type="entry name" value="PRK06127.1"/>
    <property type="match status" value="1"/>
</dbReference>